<organism evidence="2 3">
    <name type="scientific">Basidiobolus ranarum</name>
    <dbReference type="NCBI Taxonomy" id="34480"/>
    <lineage>
        <taxon>Eukaryota</taxon>
        <taxon>Fungi</taxon>
        <taxon>Fungi incertae sedis</taxon>
        <taxon>Zoopagomycota</taxon>
        <taxon>Entomophthoromycotina</taxon>
        <taxon>Basidiobolomycetes</taxon>
        <taxon>Basidiobolales</taxon>
        <taxon>Basidiobolaceae</taxon>
        <taxon>Basidiobolus</taxon>
    </lineage>
</organism>
<accession>A0ABR2WQ47</accession>
<dbReference type="Proteomes" id="UP001479436">
    <property type="component" value="Unassembled WGS sequence"/>
</dbReference>
<sequence length="276" mass="31692">MSHNISYAIIGDATKKSKFGPPIKIIYATPSIKEGTGFEVEECLDRSTFDFLHELDVSNAYLAYKEQRLKQTIASVFYTRIRLKTGQSVYLECTISFCYTWVVGTCRVIDSINIVDFWSRNALAEAIYLIDEAGVTRIEEKMVYRRNSEFHSSIIYQDPFDSANLKLEMRAAFLLDHYTHRCDILFCTDSVKELFGLCPEDMVGTSFFSHIHEDDLAEVHEEIEDLKSEASIIKMYFTITCPVGNIDVEMYGIHTRDALAIIIREDTSFKSFSEIH</sequence>
<dbReference type="Gene3D" id="3.30.450.20">
    <property type="entry name" value="PAS domain"/>
    <property type="match status" value="2"/>
</dbReference>
<dbReference type="SUPFAM" id="SSF55785">
    <property type="entry name" value="PYP-like sensor domain (PAS domain)"/>
    <property type="match status" value="2"/>
</dbReference>
<feature type="domain" description="PAS" evidence="1">
    <location>
        <begin position="173"/>
        <end position="230"/>
    </location>
</feature>
<evidence type="ECO:0000259" key="1">
    <source>
        <dbReference type="PROSITE" id="PS50112"/>
    </source>
</evidence>
<proteinExistence type="predicted"/>
<name>A0ABR2WQ47_9FUNG</name>
<comment type="caution">
    <text evidence="2">The sequence shown here is derived from an EMBL/GenBank/DDBJ whole genome shotgun (WGS) entry which is preliminary data.</text>
</comment>
<dbReference type="SMART" id="SM00091">
    <property type="entry name" value="PAS"/>
    <property type="match status" value="1"/>
</dbReference>
<dbReference type="InterPro" id="IPR013655">
    <property type="entry name" value="PAS_fold_3"/>
</dbReference>
<dbReference type="Pfam" id="PF08447">
    <property type="entry name" value="PAS_3"/>
    <property type="match status" value="1"/>
</dbReference>
<evidence type="ECO:0000313" key="2">
    <source>
        <dbReference type="EMBL" id="KAK9763635.1"/>
    </source>
</evidence>
<dbReference type="InterPro" id="IPR000014">
    <property type="entry name" value="PAS"/>
</dbReference>
<dbReference type="PROSITE" id="PS50112">
    <property type="entry name" value="PAS"/>
    <property type="match status" value="1"/>
</dbReference>
<keyword evidence="3" id="KW-1185">Reference proteome</keyword>
<reference evidence="2 3" key="1">
    <citation type="submission" date="2023-04" db="EMBL/GenBank/DDBJ databases">
        <title>Genome of Basidiobolus ranarum AG-B5.</title>
        <authorList>
            <person name="Stajich J.E."/>
            <person name="Carter-House D."/>
            <person name="Gryganskyi A."/>
        </authorList>
    </citation>
    <scope>NUCLEOTIDE SEQUENCE [LARGE SCALE GENOMIC DNA]</scope>
    <source>
        <strain evidence="2 3">AG-B5</strain>
    </source>
</reference>
<protein>
    <recommendedName>
        <fullName evidence="1">PAS domain-containing protein</fullName>
    </recommendedName>
</protein>
<gene>
    <name evidence="2" type="ORF">K7432_009490</name>
</gene>
<dbReference type="InterPro" id="IPR035965">
    <property type="entry name" value="PAS-like_dom_sf"/>
</dbReference>
<evidence type="ECO:0000313" key="3">
    <source>
        <dbReference type="Proteomes" id="UP001479436"/>
    </source>
</evidence>
<dbReference type="EMBL" id="JASJQH010000589">
    <property type="protein sequence ID" value="KAK9763635.1"/>
    <property type="molecule type" value="Genomic_DNA"/>
</dbReference>
<dbReference type="CDD" id="cd00130">
    <property type="entry name" value="PAS"/>
    <property type="match status" value="2"/>
</dbReference>